<keyword evidence="9" id="KW-0677">Repeat</keyword>
<comment type="similarity">
    <text evidence="3">Belongs to the SWEET sugar transporter family.</text>
</comment>
<dbReference type="AlphaFoldDB" id="A0ABD3QXS7"/>
<dbReference type="GO" id="GO:0005886">
    <property type="term" value="C:plasma membrane"/>
    <property type="evidence" value="ECO:0007669"/>
    <property type="project" value="UniProtKB-SubCell"/>
</dbReference>
<accession>A0ABD3QXS7</accession>
<dbReference type="Pfam" id="PF03083">
    <property type="entry name" value="MtN3_slv"/>
    <property type="match status" value="2"/>
</dbReference>
<evidence type="ECO:0000256" key="8">
    <source>
        <dbReference type="ARBA" id="ARBA00022692"/>
    </source>
</evidence>
<sequence>MKPITSILFTAILAQSKALTHRPSMLVHIYKSKSSHFNGALTSAGQKPKQSRIPAKIDPIFIRGGSTSLQTSFTNDLVTTLIPRIGVLTSTLLYFSPYATVKKATTIDSIGELNPIPLAIMAVSSLCWLAYGLSIRDAYVTLSNVPGCVVSIWYVTSLLPLLKGKILRTTQTAVVALSAATISLWTWLSLSNKAMSKVSSALGLYASFLFIILSASPLATIKTVIEAKNSNSILTPLTLAQVTNTALWSAYGLAIQDKFVWGPNVTGLGFGIIQLLLKILFPSKSLESVN</sequence>
<dbReference type="FunFam" id="1.20.1280.290:FF:000004">
    <property type="entry name" value="Sugar transporter SWEET"/>
    <property type="match status" value="1"/>
</dbReference>
<evidence type="ECO:0000256" key="9">
    <source>
        <dbReference type="ARBA" id="ARBA00022737"/>
    </source>
</evidence>
<evidence type="ECO:0000256" key="11">
    <source>
        <dbReference type="ARBA" id="ARBA00023034"/>
    </source>
</evidence>
<reference evidence="14 15" key="1">
    <citation type="journal article" date="2020" name="G3 (Bethesda)">
        <title>Improved Reference Genome for Cyclotella cryptica CCMP332, a Model for Cell Wall Morphogenesis, Salinity Adaptation, and Lipid Production in Diatoms (Bacillariophyta).</title>
        <authorList>
            <person name="Roberts W.R."/>
            <person name="Downey K.M."/>
            <person name="Ruck E.C."/>
            <person name="Traller J.C."/>
            <person name="Alverson A.J."/>
        </authorList>
    </citation>
    <scope>NUCLEOTIDE SEQUENCE [LARGE SCALE GENOMIC DNA]</scope>
    <source>
        <strain evidence="14 15">CCMP332</strain>
    </source>
</reference>
<evidence type="ECO:0000256" key="4">
    <source>
        <dbReference type="ARBA" id="ARBA00021741"/>
    </source>
</evidence>
<keyword evidence="6" id="KW-1003">Cell membrane</keyword>
<evidence type="ECO:0000256" key="5">
    <source>
        <dbReference type="ARBA" id="ARBA00022448"/>
    </source>
</evidence>
<evidence type="ECO:0000256" key="12">
    <source>
        <dbReference type="ARBA" id="ARBA00023136"/>
    </source>
</evidence>
<keyword evidence="5" id="KW-0813">Transport</keyword>
<evidence type="ECO:0000256" key="10">
    <source>
        <dbReference type="ARBA" id="ARBA00022989"/>
    </source>
</evidence>
<feature type="transmembrane region" description="Helical" evidence="13">
    <location>
        <begin position="139"/>
        <end position="161"/>
    </location>
</feature>
<evidence type="ECO:0000256" key="2">
    <source>
        <dbReference type="ARBA" id="ARBA00004653"/>
    </source>
</evidence>
<keyword evidence="7" id="KW-0762">Sugar transport</keyword>
<keyword evidence="8 13" id="KW-0812">Transmembrane</keyword>
<keyword evidence="10 13" id="KW-1133">Transmembrane helix</keyword>
<keyword evidence="11" id="KW-0333">Golgi apparatus</keyword>
<proteinExistence type="inferred from homology"/>
<name>A0ABD3QXS7_9STRA</name>
<evidence type="ECO:0000256" key="7">
    <source>
        <dbReference type="ARBA" id="ARBA00022597"/>
    </source>
</evidence>
<dbReference type="InterPro" id="IPR004316">
    <property type="entry name" value="SWEET_rpt"/>
</dbReference>
<evidence type="ECO:0000256" key="6">
    <source>
        <dbReference type="ARBA" id="ARBA00022475"/>
    </source>
</evidence>
<comment type="caution">
    <text evidence="14">The sequence shown here is derived from an EMBL/GenBank/DDBJ whole genome shotgun (WGS) entry which is preliminary data.</text>
</comment>
<evidence type="ECO:0000256" key="13">
    <source>
        <dbReference type="SAM" id="Phobius"/>
    </source>
</evidence>
<feature type="transmembrane region" description="Helical" evidence="13">
    <location>
        <begin position="173"/>
        <end position="190"/>
    </location>
</feature>
<evidence type="ECO:0000313" key="15">
    <source>
        <dbReference type="Proteomes" id="UP001516023"/>
    </source>
</evidence>
<feature type="transmembrane region" description="Helical" evidence="13">
    <location>
        <begin position="202"/>
        <end position="221"/>
    </location>
</feature>
<dbReference type="InterPro" id="IPR047664">
    <property type="entry name" value="SWEET"/>
</dbReference>
<keyword evidence="15" id="KW-1185">Reference proteome</keyword>
<gene>
    <name evidence="14" type="ORF">HJC23_003310</name>
</gene>
<keyword evidence="12 13" id="KW-0472">Membrane</keyword>
<evidence type="ECO:0000256" key="1">
    <source>
        <dbReference type="ARBA" id="ARBA00004651"/>
    </source>
</evidence>
<protein>
    <recommendedName>
        <fullName evidence="4">Sugar transporter SWEET1</fullName>
    </recommendedName>
</protein>
<dbReference type="Proteomes" id="UP001516023">
    <property type="component" value="Unassembled WGS sequence"/>
</dbReference>
<feature type="transmembrane region" description="Helical" evidence="13">
    <location>
        <begin position="113"/>
        <end position="133"/>
    </location>
</feature>
<dbReference type="PANTHER" id="PTHR10791:SF30">
    <property type="entry name" value="SUGAR TRANSPORTER SWEET1"/>
    <property type="match status" value="1"/>
</dbReference>
<feature type="transmembrane region" description="Helical" evidence="13">
    <location>
        <begin position="81"/>
        <end position="101"/>
    </location>
</feature>
<dbReference type="GO" id="GO:0000139">
    <property type="term" value="C:Golgi membrane"/>
    <property type="evidence" value="ECO:0007669"/>
    <property type="project" value="UniProtKB-SubCell"/>
</dbReference>
<dbReference type="EMBL" id="JABMIG020000004">
    <property type="protein sequence ID" value="KAL3805082.1"/>
    <property type="molecule type" value="Genomic_DNA"/>
</dbReference>
<dbReference type="Gene3D" id="1.20.1280.290">
    <property type="match status" value="2"/>
</dbReference>
<evidence type="ECO:0000256" key="3">
    <source>
        <dbReference type="ARBA" id="ARBA00007809"/>
    </source>
</evidence>
<feature type="transmembrane region" description="Helical" evidence="13">
    <location>
        <begin position="260"/>
        <end position="281"/>
    </location>
</feature>
<comment type="subcellular location">
    <subcellularLocation>
        <location evidence="1">Cell membrane</location>
        <topology evidence="1">Multi-pass membrane protein</topology>
    </subcellularLocation>
    <subcellularLocation>
        <location evidence="2">Golgi apparatus membrane</location>
        <topology evidence="2">Multi-pass membrane protein</topology>
    </subcellularLocation>
</comment>
<dbReference type="PANTHER" id="PTHR10791">
    <property type="entry name" value="RAG1-ACTIVATING PROTEIN 1"/>
    <property type="match status" value="1"/>
</dbReference>
<organism evidence="14 15">
    <name type="scientific">Cyclotella cryptica</name>
    <dbReference type="NCBI Taxonomy" id="29204"/>
    <lineage>
        <taxon>Eukaryota</taxon>
        <taxon>Sar</taxon>
        <taxon>Stramenopiles</taxon>
        <taxon>Ochrophyta</taxon>
        <taxon>Bacillariophyta</taxon>
        <taxon>Coscinodiscophyceae</taxon>
        <taxon>Thalassiosirophycidae</taxon>
        <taxon>Stephanodiscales</taxon>
        <taxon>Stephanodiscaceae</taxon>
        <taxon>Cyclotella</taxon>
    </lineage>
</organism>
<evidence type="ECO:0000313" key="14">
    <source>
        <dbReference type="EMBL" id="KAL3805082.1"/>
    </source>
</evidence>